<gene>
    <name evidence="1" type="ORF">Q766_04145</name>
</gene>
<name>A0A0A2MPA3_9FLAO</name>
<protein>
    <submittedName>
        <fullName evidence="1">Uncharacterized protein</fullName>
    </submittedName>
</protein>
<accession>A0A0A2MPA3</accession>
<evidence type="ECO:0000313" key="1">
    <source>
        <dbReference type="EMBL" id="KGO94129.1"/>
    </source>
</evidence>
<dbReference type="OrthoDB" id="1447250at2"/>
<organism evidence="1 2">
    <name type="scientific">Flavobacterium subsaxonicum WB 4.1-42 = DSM 21790</name>
    <dbReference type="NCBI Taxonomy" id="1121898"/>
    <lineage>
        <taxon>Bacteria</taxon>
        <taxon>Pseudomonadati</taxon>
        <taxon>Bacteroidota</taxon>
        <taxon>Flavobacteriia</taxon>
        <taxon>Flavobacteriales</taxon>
        <taxon>Flavobacteriaceae</taxon>
        <taxon>Flavobacterium</taxon>
    </lineage>
</organism>
<dbReference type="STRING" id="1121898.GCA_000422725_01729"/>
<dbReference type="RefSeq" id="WP_026990588.1">
    <property type="nucleotide sequence ID" value="NZ_AUGP01000017.1"/>
</dbReference>
<sequence length="116" mass="13439">MTEYQIDAWKKEIYNALAAISDIETQKLEWVGPAASGAKVISRLYDLEYNLFISYLIENEEGSRKMLAEMLRLDKMLEDYSRIKISGEKMLLDPDWHAIAYTAAQIVILWDATMEE</sequence>
<reference evidence="1 2" key="1">
    <citation type="submission" date="2013-09" db="EMBL/GenBank/DDBJ databases">
        <authorList>
            <person name="Zeng Z."/>
            <person name="Chen C."/>
        </authorList>
    </citation>
    <scope>NUCLEOTIDE SEQUENCE [LARGE SCALE GENOMIC DNA]</scope>
    <source>
        <strain evidence="1 2">WB 4.1-42</strain>
    </source>
</reference>
<keyword evidence="2" id="KW-1185">Reference proteome</keyword>
<evidence type="ECO:0000313" key="2">
    <source>
        <dbReference type="Proteomes" id="UP000030111"/>
    </source>
</evidence>
<comment type="caution">
    <text evidence="1">The sequence shown here is derived from an EMBL/GenBank/DDBJ whole genome shotgun (WGS) entry which is preliminary data.</text>
</comment>
<proteinExistence type="predicted"/>
<dbReference type="AlphaFoldDB" id="A0A0A2MPA3"/>
<dbReference type="Proteomes" id="UP000030111">
    <property type="component" value="Unassembled WGS sequence"/>
</dbReference>
<dbReference type="EMBL" id="JRLY01000002">
    <property type="protein sequence ID" value="KGO94129.1"/>
    <property type="molecule type" value="Genomic_DNA"/>
</dbReference>